<evidence type="ECO:0000259" key="4">
    <source>
        <dbReference type="PROSITE" id="PS01124"/>
    </source>
</evidence>
<dbReference type="SMART" id="SM00342">
    <property type="entry name" value="HTH_ARAC"/>
    <property type="match status" value="1"/>
</dbReference>
<evidence type="ECO:0000256" key="1">
    <source>
        <dbReference type="ARBA" id="ARBA00023015"/>
    </source>
</evidence>
<keyword evidence="6" id="KW-1185">Reference proteome</keyword>
<accession>A0A966DWT1</accession>
<keyword evidence="3" id="KW-0804">Transcription</keyword>
<evidence type="ECO:0000313" key="6">
    <source>
        <dbReference type="Proteomes" id="UP000638732"/>
    </source>
</evidence>
<dbReference type="GO" id="GO:0043565">
    <property type="term" value="F:sequence-specific DNA binding"/>
    <property type="evidence" value="ECO:0007669"/>
    <property type="project" value="InterPro"/>
</dbReference>
<organism evidence="5 6">
    <name type="scientific">Mucilaginibacter agri</name>
    <dbReference type="NCBI Taxonomy" id="2695265"/>
    <lineage>
        <taxon>Bacteria</taxon>
        <taxon>Pseudomonadati</taxon>
        <taxon>Bacteroidota</taxon>
        <taxon>Sphingobacteriia</taxon>
        <taxon>Sphingobacteriales</taxon>
        <taxon>Sphingobacteriaceae</taxon>
        <taxon>Mucilaginibacter</taxon>
    </lineage>
</organism>
<feature type="domain" description="HTH araC/xylS-type" evidence="4">
    <location>
        <begin position="173"/>
        <end position="271"/>
    </location>
</feature>
<dbReference type="Proteomes" id="UP000638732">
    <property type="component" value="Unassembled WGS sequence"/>
</dbReference>
<dbReference type="PANTHER" id="PTHR43280">
    <property type="entry name" value="ARAC-FAMILY TRANSCRIPTIONAL REGULATOR"/>
    <property type="match status" value="1"/>
</dbReference>
<dbReference type="AlphaFoldDB" id="A0A966DWT1"/>
<comment type="caution">
    <text evidence="5">The sequence shown here is derived from an EMBL/GenBank/DDBJ whole genome shotgun (WGS) entry which is preliminary data.</text>
</comment>
<proteinExistence type="predicted"/>
<name>A0A966DWT1_9SPHI</name>
<keyword evidence="1" id="KW-0805">Transcription regulation</keyword>
<dbReference type="InterPro" id="IPR020449">
    <property type="entry name" value="Tscrpt_reg_AraC-type_HTH"/>
</dbReference>
<dbReference type="InterPro" id="IPR018060">
    <property type="entry name" value="HTH_AraC"/>
</dbReference>
<dbReference type="Pfam" id="PF12833">
    <property type="entry name" value="HTH_18"/>
    <property type="match status" value="1"/>
</dbReference>
<evidence type="ECO:0000313" key="5">
    <source>
        <dbReference type="EMBL" id="NCD71664.1"/>
    </source>
</evidence>
<gene>
    <name evidence="5" type="ORF">GSY63_20025</name>
</gene>
<dbReference type="PANTHER" id="PTHR43280:SF32">
    <property type="entry name" value="TRANSCRIPTIONAL REGULATORY PROTEIN"/>
    <property type="match status" value="1"/>
</dbReference>
<dbReference type="SUPFAM" id="SSF46689">
    <property type="entry name" value="Homeodomain-like"/>
    <property type="match status" value="1"/>
</dbReference>
<dbReference type="Gene3D" id="1.10.10.60">
    <property type="entry name" value="Homeodomain-like"/>
    <property type="match status" value="1"/>
</dbReference>
<dbReference type="PROSITE" id="PS01124">
    <property type="entry name" value="HTH_ARAC_FAMILY_2"/>
    <property type="match status" value="1"/>
</dbReference>
<dbReference type="GO" id="GO:0003700">
    <property type="term" value="F:DNA-binding transcription factor activity"/>
    <property type="evidence" value="ECO:0007669"/>
    <property type="project" value="InterPro"/>
</dbReference>
<dbReference type="EMBL" id="WWEO01000044">
    <property type="protein sequence ID" value="NCD71664.1"/>
    <property type="molecule type" value="Genomic_DNA"/>
</dbReference>
<dbReference type="RefSeq" id="WP_166587606.1">
    <property type="nucleotide sequence ID" value="NZ_WWEO01000044.1"/>
</dbReference>
<protein>
    <submittedName>
        <fullName evidence="5">Helix-turn-helix domain-containing protein</fullName>
    </submittedName>
</protein>
<sequence length="273" mass="32030">MKTSTEIPVHRLADSVFHASYGSDINLGDHSATHRVDFFAIIWFGSDSDPHYIDFKPYPVKKNTVYLLARNQVHSIPQSRPDARVIIFSKDFFDSIEEDDLRFIFVPFNNEGITITPEMEKPMTYLFDLIKLENSTNNNLHLLHIYTSAFLLQLHRLSHNSKTLTAYHDERLRKLFQLIGTHYKTQKLVDFYADKIGLTSKRLNQIMKEKIGLSISQIIYNYTLIEAKREISHRTKSMKEIAIELGFKDQSYFSRFFKKQTGITPEHFRKEIF</sequence>
<keyword evidence="2" id="KW-0238">DNA-binding</keyword>
<evidence type="ECO:0000256" key="2">
    <source>
        <dbReference type="ARBA" id="ARBA00023125"/>
    </source>
</evidence>
<reference evidence="5" key="2">
    <citation type="submission" date="2020-10" db="EMBL/GenBank/DDBJ databases">
        <title>Mucilaginibacter sp. nov., isolated from soil.</title>
        <authorList>
            <person name="Jeon C.O."/>
        </authorList>
    </citation>
    <scope>NUCLEOTIDE SEQUENCE</scope>
    <source>
        <strain evidence="5">R11</strain>
    </source>
</reference>
<dbReference type="PRINTS" id="PR00032">
    <property type="entry name" value="HTHARAC"/>
</dbReference>
<evidence type="ECO:0000256" key="3">
    <source>
        <dbReference type="ARBA" id="ARBA00023163"/>
    </source>
</evidence>
<reference evidence="5" key="1">
    <citation type="submission" date="2020-01" db="EMBL/GenBank/DDBJ databases">
        <authorList>
            <person name="Seo Y.L."/>
        </authorList>
    </citation>
    <scope>NUCLEOTIDE SEQUENCE</scope>
    <source>
        <strain evidence="5">R11</strain>
    </source>
</reference>
<dbReference type="InterPro" id="IPR009057">
    <property type="entry name" value="Homeodomain-like_sf"/>
</dbReference>